<feature type="transmembrane region" description="Helical" evidence="7">
    <location>
        <begin position="34"/>
        <end position="56"/>
    </location>
</feature>
<protein>
    <submittedName>
        <fullName evidence="9">Inner membrane protein YabI</fullName>
    </submittedName>
</protein>
<keyword evidence="6 7" id="KW-0472">Membrane</keyword>
<comment type="similarity">
    <text evidence="2 7">Belongs to the DedA family.</text>
</comment>
<dbReference type="InterPro" id="IPR032816">
    <property type="entry name" value="VTT_dom"/>
</dbReference>
<feature type="transmembrane region" description="Helical" evidence="7">
    <location>
        <begin position="62"/>
        <end position="83"/>
    </location>
</feature>
<evidence type="ECO:0000256" key="1">
    <source>
        <dbReference type="ARBA" id="ARBA00004651"/>
    </source>
</evidence>
<keyword evidence="3 7" id="KW-1003">Cell membrane</keyword>
<dbReference type="RefSeq" id="WP_009339380.1">
    <property type="nucleotide sequence ID" value="NZ_CCAZ020000001.1"/>
</dbReference>
<feature type="transmembrane region" description="Helical" evidence="7">
    <location>
        <begin position="153"/>
        <end position="176"/>
    </location>
</feature>
<dbReference type="EMBL" id="CCAZ020000001">
    <property type="protein sequence ID" value="CEG08164.1"/>
    <property type="molecule type" value="Genomic_DNA"/>
</dbReference>
<dbReference type="Proteomes" id="UP000035762">
    <property type="component" value="Unassembled WGS sequence"/>
</dbReference>
<dbReference type="InterPro" id="IPR032818">
    <property type="entry name" value="DedA-like"/>
</dbReference>
<dbReference type="PANTHER" id="PTHR30353:SF15">
    <property type="entry name" value="INNER MEMBRANE PROTEIN YABI"/>
    <property type="match status" value="1"/>
</dbReference>
<keyword evidence="10" id="KW-1185">Reference proteome</keyword>
<comment type="caution">
    <text evidence="7">Lacks conserved residue(s) required for the propagation of feature annotation.</text>
</comment>
<evidence type="ECO:0000256" key="7">
    <source>
        <dbReference type="RuleBase" id="RU367016"/>
    </source>
</evidence>
<accession>A0A090MR94</accession>
<dbReference type="GO" id="GO:0005886">
    <property type="term" value="C:plasma membrane"/>
    <property type="evidence" value="ECO:0007669"/>
    <property type="project" value="UniProtKB-SubCell"/>
</dbReference>
<evidence type="ECO:0000259" key="8">
    <source>
        <dbReference type="Pfam" id="PF09335"/>
    </source>
</evidence>
<sequence length="178" mass="19685">MALEEMVRGVVEFVREHQVWAAPIVGALAFGESLAFVSLVIPAWSALIGIGALVGASDVKFWPVWVAASLGAALGDWLSYWLGFTFKNQVTHMWPLSRYPEMLPRAERFVSKWGVPGIFIGRFFGPLRAAVPLAAGVFEMPYWHFQGANFSSAFVWSATLLLFGDALSKLAAWFWAMV</sequence>
<comment type="caution">
    <text evidence="9">The sequence shown here is derived from an EMBL/GenBank/DDBJ whole genome shotgun (WGS) entry which is preliminary data.</text>
</comment>
<evidence type="ECO:0000313" key="10">
    <source>
        <dbReference type="Proteomes" id="UP000035762"/>
    </source>
</evidence>
<comment type="subcellular location">
    <subcellularLocation>
        <location evidence="1 7">Cell membrane</location>
        <topology evidence="1 7">Multi-pass membrane protein</topology>
    </subcellularLocation>
</comment>
<dbReference type="STRING" id="1035.BN961_01578"/>
<dbReference type="PANTHER" id="PTHR30353">
    <property type="entry name" value="INNER MEMBRANE PROTEIN DEDA-RELATED"/>
    <property type="match status" value="1"/>
</dbReference>
<feature type="domain" description="VTT" evidence="8">
    <location>
        <begin position="41"/>
        <end position="165"/>
    </location>
</feature>
<name>A0A090MR94_AFIFE</name>
<dbReference type="AlphaFoldDB" id="A0A090MR94"/>
<evidence type="ECO:0000256" key="2">
    <source>
        <dbReference type="ARBA" id="ARBA00010792"/>
    </source>
</evidence>
<evidence type="ECO:0000256" key="6">
    <source>
        <dbReference type="ARBA" id="ARBA00023136"/>
    </source>
</evidence>
<keyword evidence="4 7" id="KW-0812">Transmembrane</keyword>
<evidence type="ECO:0000256" key="3">
    <source>
        <dbReference type="ARBA" id="ARBA00022475"/>
    </source>
</evidence>
<evidence type="ECO:0000313" key="9">
    <source>
        <dbReference type="EMBL" id="CEG08164.1"/>
    </source>
</evidence>
<evidence type="ECO:0000256" key="5">
    <source>
        <dbReference type="ARBA" id="ARBA00022989"/>
    </source>
</evidence>
<proteinExistence type="inferred from homology"/>
<keyword evidence="5 7" id="KW-1133">Transmembrane helix</keyword>
<reference evidence="9 10" key="1">
    <citation type="journal article" date="2014" name="Genome Announc.">
        <title>Genome Sequence of Afipia felis Strain 76713, Isolated in Hospital Water Using an Amoeba Co-Culture Procedure.</title>
        <authorList>
            <person name="Benamar S."/>
            <person name="La Scola B."/>
            <person name="Croce O."/>
        </authorList>
    </citation>
    <scope>NUCLEOTIDE SEQUENCE [LARGE SCALE GENOMIC DNA]</scope>
    <source>
        <strain evidence="9 10">76713</strain>
    </source>
</reference>
<evidence type="ECO:0000256" key="4">
    <source>
        <dbReference type="ARBA" id="ARBA00022692"/>
    </source>
</evidence>
<dbReference type="OrthoDB" id="9801622at2"/>
<organism evidence="9 10">
    <name type="scientific">Afipia felis</name>
    <name type="common">Cat scratch disease bacillus</name>
    <dbReference type="NCBI Taxonomy" id="1035"/>
    <lineage>
        <taxon>Bacteria</taxon>
        <taxon>Pseudomonadati</taxon>
        <taxon>Pseudomonadota</taxon>
        <taxon>Alphaproteobacteria</taxon>
        <taxon>Hyphomicrobiales</taxon>
        <taxon>Nitrobacteraceae</taxon>
        <taxon>Afipia</taxon>
    </lineage>
</organism>
<dbReference type="Pfam" id="PF09335">
    <property type="entry name" value="VTT_dom"/>
    <property type="match status" value="1"/>
</dbReference>
<gene>
    <name evidence="9" type="primary">yabI_2</name>
    <name evidence="9" type="ORF">BN961_01578</name>
</gene>